<comment type="caution">
    <text evidence="2">The sequence shown here is derived from an EMBL/GenBank/DDBJ whole genome shotgun (WGS) entry which is preliminary data.</text>
</comment>
<dbReference type="EMBL" id="CAKOFQ010006795">
    <property type="protein sequence ID" value="CAH1972103.1"/>
    <property type="molecule type" value="Genomic_DNA"/>
</dbReference>
<evidence type="ECO:0000313" key="2">
    <source>
        <dbReference type="EMBL" id="CAH1972103.1"/>
    </source>
</evidence>
<dbReference type="Proteomes" id="UP001152888">
    <property type="component" value="Unassembled WGS sequence"/>
</dbReference>
<keyword evidence="3" id="KW-1185">Reference proteome</keyword>
<organism evidence="2 3">
    <name type="scientific">Acanthoscelides obtectus</name>
    <name type="common">Bean weevil</name>
    <name type="synonym">Bruchus obtectus</name>
    <dbReference type="NCBI Taxonomy" id="200917"/>
    <lineage>
        <taxon>Eukaryota</taxon>
        <taxon>Metazoa</taxon>
        <taxon>Ecdysozoa</taxon>
        <taxon>Arthropoda</taxon>
        <taxon>Hexapoda</taxon>
        <taxon>Insecta</taxon>
        <taxon>Pterygota</taxon>
        <taxon>Neoptera</taxon>
        <taxon>Endopterygota</taxon>
        <taxon>Coleoptera</taxon>
        <taxon>Polyphaga</taxon>
        <taxon>Cucujiformia</taxon>
        <taxon>Chrysomeloidea</taxon>
        <taxon>Chrysomelidae</taxon>
        <taxon>Bruchinae</taxon>
        <taxon>Bruchini</taxon>
        <taxon>Acanthoscelides</taxon>
    </lineage>
</organism>
<feature type="compositionally biased region" description="Low complexity" evidence="1">
    <location>
        <begin position="387"/>
        <end position="396"/>
    </location>
</feature>
<evidence type="ECO:0000256" key="1">
    <source>
        <dbReference type="SAM" id="MobiDB-lite"/>
    </source>
</evidence>
<feature type="region of interest" description="Disordered" evidence="1">
    <location>
        <begin position="514"/>
        <end position="551"/>
    </location>
</feature>
<name>A0A9P0KBQ9_ACAOB</name>
<feature type="region of interest" description="Disordered" evidence="1">
    <location>
        <begin position="387"/>
        <end position="414"/>
    </location>
</feature>
<gene>
    <name evidence="2" type="ORF">ACAOBT_LOCUS9819</name>
</gene>
<proteinExistence type="predicted"/>
<dbReference type="AlphaFoldDB" id="A0A9P0KBQ9"/>
<evidence type="ECO:0000313" key="3">
    <source>
        <dbReference type="Proteomes" id="UP001152888"/>
    </source>
</evidence>
<feature type="compositionally biased region" description="Basic residues" evidence="1">
    <location>
        <begin position="397"/>
        <end position="414"/>
    </location>
</feature>
<protein>
    <submittedName>
        <fullName evidence="2">Uncharacterized protein</fullName>
    </submittedName>
</protein>
<sequence>MELIKETRSPGKVLRLRGYSNSYGPDHYGDTFAEEYATGSVKGLKKHFEDEIAECNHRRGRRKSSTGCYQKSKDHFRNITTRRRSDTIYSNQMVELGPRSSDKGYIESTVESEKGGIEHLEAEQIECISKIRGKEQPPNHIDDKENMKYHRHSLSFDSSYNRKKIFPSVDIQSGSEERNVLRNNKPRRSMRLREANYMDTNTAQRRKSIASTDLSIEDSLDSSGNIRAYAEGCTKWVRYDLGNLHICSDSHQSHVIKELNSVTLLKKSRRMTDGNISDNTVLSSKSTNTENTDLQSNSSVTKKRNTLSSRKSVKEDFSSVYIIDDEDNVIVPFGSYEYDADRTLSPCYTSEEQWIPPSSSKCESDSSMFSNITTRGRESYACDEINESTAANSNNNNRRKPLRTSRTYSQRKSKCLSRHADGQLLEHKCQVATNLHRDEAISDNFENGTSKLHDSSTLSRRVCDELNQTFIDDEPVICDCYSVTGEKDEIVLATIVDSEISQIGGIESFLLGDKHKTDGGRNKASRRRKKSTSSFRKPPVKSSGTSTGNPQKVCSNLETIFEKPKVTPNYAGGLNPSDSILC</sequence>
<feature type="compositionally biased region" description="Polar residues" evidence="1">
    <location>
        <begin position="542"/>
        <end position="551"/>
    </location>
</feature>
<feature type="region of interest" description="Disordered" evidence="1">
    <location>
        <begin position="275"/>
        <end position="303"/>
    </location>
</feature>
<reference evidence="2" key="1">
    <citation type="submission" date="2022-03" db="EMBL/GenBank/DDBJ databases">
        <authorList>
            <person name="Sayadi A."/>
        </authorList>
    </citation>
    <scope>NUCLEOTIDE SEQUENCE</scope>
</reference>
<accession>A0A9P0KBQ9</accession>